<protein>
    <submittedName>
        <fullName evidence="2">Uncharacterized protein</fullName>
    </submittedName>
</protein>
<evidence type="ECO:0000313" key="2">
    <source>
        <dbReference type="EMBL" id="KAG6117374.1"/>
    </source>
</evidence>
<accession>A0A9P7Q0N2</accession>
<organism evidence="2 3">
    <name type="scientific">Claviceps humidiphila</name>
    <dbReference type="NCBI Taxonomy" id="1294629"/>
    <lineage>
        <taxon>Eukaryota</taxon>
        <taxon>Fungi</taxon>
        <taxon>Dikarya</taxon>
        <taxon>Ascomycota</taxon>
        <taxon>Pezizomycotina</taxon>
        <taxon>Sordariomycetes</taxon>
        <taxon>Hypocreomycetidae</taxon>
        <taxon>Hypocreales</taxon>
        <taxon>Clavicipitaceae</taxon>
        <taxon>Claviceps</taxon>
    </lineage>
</organism>
<evidence type="ECO:0000313" key="3">
    <source>
        <dbReference type="Proteomes" id="UP000732380"/>
    </source>
</evidence>
<feature type="compositionally biased region" description="Polar residues" evidence="1">
    <location>
        <begin position="82"/>
        <end position="92"/>
    </location>
</feature>
<evidence type="ECO:0000256" key="1">
    <source>
        <dbReference type="SAM" id="MobiDB-lite"/>
    </source>
</evidence>
<proteinExistence type="predicted"/>
<feature type="region of interest" description="Disordered" evidence="1">
    <location>
        <begin position="40"/>
        <end position="104"/>
    </location>
</feature>
<dbReference type="EMBL" id="SRQM01000142">
    <property type="protein sequence ID" value="KAG6117374.1"/>
    <property type="molecule type" value="Genomic_DNA"/>
</dbReference>
<feature type="compositionally biased region" description="Low complexity" evidence="1">
    <location>
        <begin position="51"/>
        <end position="72"/>
    </location>
</feature>
<gene>
    <name evidence="2" type="ORF">E4U13_001178</name>
</gene>
<keyword evidence="3" id="KW-1185">Reference proteome</keyword>
<comment type="caution">
    <text evidence="2">The sequence shown here is derived from an EMBL/GenBank/DDBJ whole genome shotgun (WGS) entry which is preliminary data.</text>
</comment>
<dbReference type="AlphaFoldDB" id="A0A9P7Q0N2"/>
<name>A0A9P7Q0N2_9HYPO</name>
<reference evidence="2 3" key="1">
    <citation type="journal article" date="2020" name="bioRxiv">
        <title>Whole genome comparisons of ergot fungi reveals the divergence and evolution of species within the genus Claviceps are the result of varying mechanisms driving genome evolution and host range expansion.</title>
        <authorList>
            <person name="Wyka S.A."/>
            <person name="Mondo S.J."/>
            <person name="Liu M."/>
            <person name="Dettman J."/>
            <person name="Nalam V."/>
            <person name="Broders K.D."/>
        </authorList>
    </citation>
    <scope>NUCLEOTIDE SEQUENCE [LARGE SCALE GENOMIC DNA]</scope>
    <source>
        <strain evidence="2 3">LM576</strain>
    </source>
</reference>
<sequence>MARKDQGSPIQFTIFKGGRAHLRITQSLRGSQQWLSSLVQDSSDSRDFWDPTPAATAPSPSPRRASNVSSSAWEPLREPTVSRETSPAQSEESVVGTEIDEKRR</sequence>
<dbReference type="Proteomes" id="UP000732380">
    <property type="component" value="Unassembled WGS sequence"/>
</dbReference>